<proteinExistence type="predicted"/>
<keyword evidence="3" id="KW-1185">Reference proteome</keyword>
<dbReference type="OrthoDB" id="9134461at2"/>
<organism evidence="2 3">
    <name type="scientific">Alicyclobacillus acidoterrestris (strain ATCC 49025 / DSM 3922 / CIP 106132 / NCIMB 13137 / GD3B)</name>
    <dbReference type="NCBI Taxonomy" id="1356854"/>
    <lineage>
        <taxon>Bacteria</taxon>
        <taxon>Bacillati</taxon>
        <taxon>Bacillota</taxon>
        <taxon>Bacilli</taxon>
        <taxon>Bacillales</taxon>
        <taxon>Alicyclobacillaceae</taxon>
        <taxon>Alicyclobacillus</taxon>
    </lineage>
</organism>
<dbReference type="Proteomes" id="UP000829401">
    <property type="component" value="Chromosome"/>
</dbReference>
<gene>
    <name evidence="2" type="ORF">K1I37_15290</name>
</gene>
<evidence type="ECO:0000256" key="1">
    <source>
        <dbReference type="SAM" id="MobiDB-lite"/>
    </source>
</evidence>
<feature type="region of interest" description="Disordered" evidence="1">
    <location>
        <begin position="1"/>
        <end position="24"/>
    </location>
</feature>
<name>A0A9E7CXJ8_ALIAG</name>
<feature type="region of interest" description="Disordered" evidence="1">
    <location>
        <begin position="461"/>
        <end position="523"/>
    </location>
</feature>
<feature type="compositionally biased region" description="Basic and acidic residues" evidence="1">
    <location>
        <begin position="487"/>
        <end position="504"/>
    </location>
</feature>
<protein>
    <submittedName>
        <fullName evidence="2">Phage portal protein</fullName>
    </submittedName>
</protein>
<dbReference type="EMBL" id="CP080467">
    <property type="protein sequence ID" value="UNO48036.1"/>
    <property type="molecule type" value="Genomic_DNA"/>
</dbReference>
<reference evidence="3" key="1">
    <citation type="journal article" date="2022" name="G3 (Bethesda)">
        <title>Unveiling the complete genome sequence of Alicyclobacillus acidoterrestris DSM 3922T, a taint-producing strain.</title>
        <authorList>
            <person name="Leonardo I.C."/>
            <person name="Barreto Crespo M.T."/>
            <person name="Gaspar F.B."/>
        </authorList>
    </citation>
    <scope>NUCLEOTIDE SEQUENCE [LARGE SCALE GENOMIC DNA]</scope>
    <source>
        <strain evidence="3">DSM 3922</strain>
    </source>
</reference>
<dbReference type="RefSeq" id="WP_152498767.1">
    <property type="nucleotide sequence ID" value="NZ_AURB01000124.1"/>
</dbReference>
<evidence type="ECO:0000313" key="3">
    <source>
        <dbReference type="Proteomes" id="UP000829401"/>
    </source>
</evidence>
<dbReference type="KEGG" id="aaco:K1I37_15290"/>
<sequence length="756" mass="85809">MDQSEFVGEFSPNEPINPSPIEGTPRQWQYRPGVNLNPPQAEQAVSHEYLRKIATEYDLMARCLSRRKEELRSLKWSIQVRERKNKKQMYELQEKNAKAIRDIEEFFRHPEGYMSKVNGKWVRMPKTDYKSWLNAIVDDIFIVDAVALWARRKRNNELLSMERIAAETIKVLLANDGRLPEPPYPAYQQWVWGMPREQFTIEELIYRVYNPTNTSPYGVSIVQQVLAHIRLAMNNEKYIESYFKEGSIPEVLFSVPAEWDMQKVEQFAQYMNTRLKGNANALREFNPIPAGTAPVQVRPFSWDSTFVNWVASMTCCLLGVQPHEMGIVPQTSGLGGKSFGEIASDVHDKQTLFMCEFIQDLFSDIIKYHFGNDDLCFVFNDLLEREERERAEINQILINSGQKSIDQILIENGEEPEGINRILVVGDRVYFLPDLVAGSVKGSVAVNLGAIGGVPLPDDTFTHDVPLTQDAPNPDVETPNPNQTKDPSAKLDTSHTEAPEENKSKPAQPPRARAGTPNGPTINTVKKTLVADTTKKANDEKRETHEFELIFVAAFLRLMRQRNWSPSMITADMVKSAFTLDSSQIHQLSQALYTLKQDTFLESYNTMARDEDEQLITSLPPSVSMELRQDANRTAQEIVNTYHDELTAQHAKLVAAGVLGKQLYNSLKQWLSDRNSWKGQSIAMTEVSRPWNLGVFAFDRAMNRTDARQYIVSPGSGKCTTCQTMIANGPYTYSEAMSLPIPAHPNCIHFITSESI</sequence>
<accession>A0A9E7CXJ8</accession>
<dbReference type="AlphaFoldDB" id="A0A9E7CXJ8"/>
<evidence type="ECO:0000313" key="2">
    <source>
        <dbReference type="EMBL" id="UNO48036.1"/>
    </source>
</evidence>